<dbReference type="InterPro" id="IPR050090">
    <property type="entry name" value="Tyrosine_recombinase_XerCD"/>
</dbReference>
<dbReference type="InterPro" id="IPR002104">
    <property type="entry name" value="Integrase_catalytic"/>
</dbReference>
<dbReference type="Proteomes" id="UP000262939">
    <property type="component" value="Unassembled WGS sequence"/>
</dbReference>
<dbReference type="PANTHER" id="PTHR30349">
    <property type="entry name" value="PHAGE INTEGRASE-RELATED"/>
    <property type="match status" value="1"/>
</dbReference>
<keyword evidence="1" id="KW-0233">DNA recombination</keyword>
<proteinExistence type="predicted"/>
<dbReference type="InterPro" id="IPR013762">
    <property type="entry name" value="Integrase-like_cat_sf"/>
</dbReference>
<protein>
    <submittedName>
        <fullName evidence="3">Site-specific integrase</fullName>
    </submittedName>
</protein>
<gene>
    <name evidence="3" type="ORF">D0466_13270</name>
</gene>
<dbReference type="EMBL" id="QVTD01000008">
    <property type="protein sequence ID" value="RFU62915.1"/>
    <property type="molecule type" value="Genomic_DNA"/>
</dbReference>
<evidence type="ECO:0000256" key="1">
    <source>
        <dbReference type="ARBA" id="ARBA00023172"/>
    </source>
</evidence>
<evidence type="ECO:0000259" key="2">
    <source>
        <dbReference type="PROSITE" id="PS51898"/>
    </source>
</evidence>
<accession>A0A372LB01</accession>
<dbReference type="OrthoDB" id="9788852at2"/>
<evidence type="ECO:0000313" key="3">
    <source>
        <dbReference type="EMBL" id="RFU62915.1"/>
    </source>
</evidence>
<organism evidence="3 4">
    <name type="scientific">Peribacillus glennii</name>
    <dbReference type="NCBI Taxonomy" id="2303991"/>
    <lineage>
        <taxon>Bacteria</taxon>
        <taxon>Bacillati</taxon>
        <taxon>Bacillota</taxon>
        <taxon>Bacilli</taxon>
        <taxon>Bacillales</taxon>
        <taxon>Bacillaceae</taxon>
        <taxon>Peribacillus</taxon>
    </lineage>
</organism>
<dbReference type="AlphaFoldDB" id="A0A372LB01"/>
<feature type="domain" description="Tyr recombinase" evidence="2">
    <location>
        <begin position="1"/>
        <end position="185"/>
    </location>
</feature>
<dbReference type="Gene3D" id="1.10.443.10">
    <property type="entry name" value="Intergrase catalytic core"/>
    <property type="match status" value="1"/>
</dbReference>
<keyword evidence="4" id="KW-1185">Reference proteome</keyword>
<comment type="caution">
    <text evidence="3">The sequence shown here is derived from an EMBL/GenBank/DDBJ whole genome shotgun (WGS) entry which is preliminary data.</text>
</comment>
<name>A0A372LB01_9BACI</name>
<dbReference type="PROSITE" id="PS51898">
    <property type="entry name" value="TYR_RECOMBINASE"/>
    <property type="match status" value="1"/>
</dbReference>
<dbReference type="SUPFAM" id="SSF56349">
    <property type="entry name" value="DNA breaking-rejoining enzymes"/>
    <property type="match status" value="1"/>
</dbReference>
<dbReference type="InterPro" id="IPR011010">
    <property type="entry name" value="DNA_brk_join_enz"/>
</dbReference>
<reference evidence="3 4" key="1">
    <citation type="submission" date="2018-08" db="EMBL/GenBank/DDBJ databases">
        <title>Bacillus chawlae sp. nov., Bacillus glennii sp. nov., and Bacillus saganii sp. nov. Isolated from the Vehicle Assembly Building at Kennedy Space Center where the Viking Spacecraft were Assembled.</title>
        <authorList>
            <person name="Seuylemezian A."/>
            <person name="Vaishampayan P."/>
        </authorList>
    </citation>
    <scope>NUCLEOTIDE SEQUENCE [LARGE SCALE GENOMIC DNA]</scope>
    <source>
        <strain evidence="3 4">V44-8</strain>
    </source>
</reference>
<sequence length="188" mass="21666">MDYVEAFRNIKDIQAIKKYLKGHSERDHLFFVLGINTGLKVNEILEMKVWEVLDEKGKIKNFYTFPAYDNHPEKEVYLNGKVKTALSSYLQASLLPREDYLFVSPKTNKPITRQQAHRIIHQAVDAIGIIGKFGVSSMRKTFGYHAYKQGVSLALIQKHFHHSTPSETLKYLGIEKEETIKTIIDVNL</sequence>
<dbReference type="Pfam" id="PF00589">
    <property type="entry name" value="Phage_integrase"/>
    <property type="match status" value="1"/>
</dbReference>
<dbReference type="RefSeq" id="WP_117323042.1">
    <property type="nucleotide sequence ID" value="NZ_QVTD01000008.1"/>
</dbReference>
<dbReference type="GO" id="GO:0003677">
    <property type="term" value="F:DNA binding"/>
    <property type="evidence" value="ECO:0007669"/>
    <property type="project" value="InterPro"/>
</dbReference>
<dbReference type="PANTHER" id="PTHR30349:SF82">
    <property type="entry name" value="INTEGRASE_RECOMBINASE YOEC-RELATED"/>
    <property type="match status" value="1"/>
</dbReference>
<dbReference type="GO" id="GO:0006310">
    <property type="term" value="P:DNA recombination"/>
    <property type="evidence" value="ECO:0007669"/>
    <property type="project" value="UniProtKB-KW"/>
</dbReference>
<dbReference type="GO" id="GO:0015074">
    <property type="term" value="P:DNA integration"/>
    <property type="evidence" value="ECO:0007669"/>
    <property type="project" value="InterPro"/>
</dbReference>
<evidence type="ECO:0000313" key="4">
    <source>
        <dbReference type="Proteomes" id="UP000262939"/>
    </source>
</evidence>